<dbReference type="RefSeq" id="WP_134486620.1">
    <property type="nucleotide sequence ID" value="NZ_CP139089.1"/>
</dbReference>
<dbReference type="InterPro" id="IPR032387">
    <property type="entry name" value="ACAS_N"/>
</dbReference>
<accession>A0A4U8YXN3</accession>
<sequence>MSEKIYPVVPEWSRDAYVDAAQYKAMYESSMADPDQFWGAHGRRIDWIKPFTKVKNTSFDPHNVSIKWFEDGLTNVSLNCIDRHLADDGERTAIIWEGDDPNESKHISYKQLHAEVCRLANVLKAHGIGKGDTVTIYLPMIPEAAYAMLACARIGAIHSVVFGGFSADSLAGRIEGCKSKLVITADEGLRGGRKVPLKVNADAAIKKTSGIVETVLVVRRTGGKVAWTDGRDVWYDEALAKVGADCPYEPMNAEDPLFILFTSGSTGAPKGVVHTTGGYLVYASMTHQYVFNYHPGEVFWCTADVGWVTGHSYILYGPLANGATTLMFEGVPTYPSVSRFWDIIDKHKVNIFYTAPTAIRSLMGAGDAPVKASSRASLRLLGSVGEPINPEAWEWYYRVVGESRCPIVDTWWQTETGGILISPLPGAMDLKPGSATLPFFGVQPQVVDAGGEVLEGACSGNLVIADSWPGQMRTLYQDHERFVQAYFMAYPGKYFTGDGCRRDEDGYYWITGRVDDVINVSGHRLGTAEVESSLVAHVMVAEAAVVGYPHDLKGQGIYAYVTLMSGVEPSDALRAELVSWVRKDIGPIASPDVIHFADGLPKTRSGKIMRRILRKIAEKEFSALGDTSTLADPSVVDDLIRNRAS</sequence>
<evidence type="ECO:0000259" key="10">
    <source>
        <dbReference type="Pfam" id="PF13193"/>
    </source>
</evidence>
<feature type="modified residue" description="N6-acetyllysine" evidence="8">
    <location>
        <position position="607"/>
    </location>
</feature>
<comment type="similarity">
    <text evidence="1 8">Belongs to the ATP-dependent AMP-binding enzyme family.</text>
</comment>
<feature type="binding site" evidence="8">
    <location>
        <position position="309"/>
    </location>
    <ligand>
        <name>CoA</name>
        <dbReference type="ChEBI" id="CHEBI:57287"/>
    </ligand>
</feature>
<feature type="domain" description="Acetyl-coenzyme A synthetase N-terminal" evidence="11">
    <location>
        <begin position="23"/>
        <end position="80"/>
    </location>
</feature>
<evidence type="ECO:0000259" key="9">
    <source>
        <dbReference type="Pfam" id="PF00501"/>
    </source>
</evidence>
<keyword evidence="7 8" id="KW-0007">Acetylation</keyword>
<evidence type="ECO:0000256" key="8">
    <source>
        <dbReference type="HAMAP-Rule" id="MF_01123"/>
    </source>
</evidence>
<dbReference type="SUPFAM" id="SSF56801">
    <property type="entry name" value="Acetyl-CoA synthetase-like"/>
    <property type="match status" value="1"/>
</dbReference>
<organism evidence="12 13">
    <name type="scientific">Methylocella tundrae</name>
    <dbReference type="NCBI Taxonomy" id="227605"/>
    <lineage>
        <taxon>Bacteria</taxon>
        <taxon>Pseudomonadati</taxon>
        <taxon>Pseudomonadota</taxon>
        <taxon>Alphaproteobacteria</taxon>
        <taxon>Hyphomicrobiales</taxon>
        <taxon>Beijerinckiaceae</taxon>
        <taxon>Methylocella</taxon>
    </lineage>
</organism>
<dbReference type="FunFam" id="3.40.50.12780:FF:000001">
    <property type="entry name" value="Acetyl-coenzyme A synthetase"/>
    <property type="match status" value="1"/>
</dbReference>
<dbReference type="Gene3D" id="3.40.50.12780">
    <property type="entry name" value="N-terminal domain of ligase-like"/>
    <property type="match status" value="1"/>
</dbReference>
<feature type="binding site" evidence="8">
    <location>
        <position position="521"/>
    </location>
    <ligand>
        <name>CoA</name>
        <dbReference type="ChEBI" id="CHEBI:57287"/>
    </ligand>
</feature>
<dbReference type="GO" id="GO:0005829">
    <property type="term" value="C:cytosol"/>
    <property type="evidence" value="ECO:0007669"/>
    <property type="project" value="TreeGrafter"/>
</dbReference>
<dbReference type="HAMAP" id="MF_01123">
    <property type="entry name" value="Ac_CoA_synth"/>
    <property type="match status" value="1"/>
</dbReference>
<feature type="binding site" evidence="8">
    <location>
        <position position="498"/>
    </location>
    <ligand>
        <name>ATP</name>
        <dbReference type="ChEBI" id="CHEBI:30616"/>
    </ligand>
</feature>
<evidence type="ECO:0000256" key="1">
    <source>
        <dbReference type="ARBA" id="ARBA00006432"/>
    </source>
</evidence>
<dbReference type="NCBIfam" id="TIGR02188">
    <property type="entry name" value="Ac_CoA_lig_AcsA"/>
    <property type="match status" value="1"/>
</dbReference>
<keyword evidence="6 8" id="KW-0460">Magnesium</keyword>
<evidence type="ECO:0000256" key="6">
    <source>
        <dbReference type="ARBA" id="ARBA00022842"/>
    </source>
</evidence>
<evidence type="ECO:0000256" key="4">
    <source>
        <dbReference type="ARBA" id="ARBA00022741"/>
    </source>
</evidence>
<dbReference type="Pfam" id="PF13193">
    <property type="entry name" value="AMP-binding_C"/>
    <property type="match status" value="1"/>
</dbReference>
<dbReference type="GO" id="GO:0003987">
    <property type="term" value="F:acetate-CoA ligase activity"/>
    <property type="evidence" value="ECO:0007669"/>
    <property type="project" value="UniProtKB-UniRule"/>
</dbReference>
<dbReference type="InterPro" id="IPR000873">
    <property type="entry name" value="AMP-dep_synth/lig_dom"/>
</dbReference>
<feature type="binding site" evidence="8">
    <location>
        <begin position="409"/>
        <end position="414"/>
    </location>
    <ligand>
        <name>ATP</name>
        <dbReference type="ChEBI" id="CHEBI:30616"/>
    </ligand>
</feature>
<feature type="binding site" evidence="8">
    <location>
        <begin position="190"/>
        <end position="193"/>
    </location>
    <ligand>
        <name>CoA</name>
        <dbReference type="ChEBI" id="CHEBI:57287"/>
    </ligand>
</feature>
<reference evidence="12 13" key="1">
    <citation type="submission" date="2019-03" db="EMBL/GenBank/DDBJ databases">
        <authorList>
            <person name="Kox A.R. M."/>
        </authorList>
    </citation>
    <scope>NUCLEOTIDE SEQUENCE [LARGE SCALE GENOMIC DNA]</scope>
    <source>
        <strain evidence="12">MTUNDRAET4 annotated genome</strain>
    </source>
</reference>
<dbReference type="InterPro" id="IPR011904">
    <property type="entry name" value="Ac_CoA_lig"/>
</dbReference>
<dbReference type="InterPro" id="IPR045851">
    <property type="entry name" value="AMP-bd_C_sf"/>
</dbReference>
<evidence type="ECO:0000313" key="12">
    <source>
        <dbReference type="EMBL" id="VFU07462.1"/>
    </source>
</evidence>
<dbReference type="KEGG" id="mtun:MTUNDRAET4_0569"/>
<dbReference type="Pfam" id="PF00501">
    <property type="entry name" value="AMP-binding"/>
    <property type="match status" value="1"/>
</dbReference>
<evidence type="ECO:0000256" key="5">
    <source>
        <dbReference type="ARBA" id="ARBA00022840"/>
    </source>
</evidence>
<feature type="binding site" evidence="8">
    <location>
        <position position="535"/>
    </location>
    <ligand>
        <name>Mg(2+)</name>
        <dbReference type="ChEBI" id="CHEBI:18420"/>
    </ligand>
</feature>
<evidence type="ECO:0000256" key="2">
    <source>
        <dbReference type="ARBA" id="ARBA00022598"/>
    </source>
</evidence>
<dbReference type="AlphaFoldDB" id="A0A4U8YXN3"/>
<dbReference type="EC" id="6.2.1.1" evidence="8"/>
<dbReference type="InterPro" id="IPR042099">
    <property type="entry name" value="ANL_N_sf"/>
</dbReference>
<dbReference type="Pfam" id="PF16177">
    <property type="entry name" value="ACAS_N"/>
    <property type="match status" value="1"/>
</dbReference>
<name>A0A4U8YXN3_METTU</name>
<gene>
    <name evidence="12" type="primary">acs</name>
    <name evidence="8" type="synonym">acsA</name>
    <name evidence="12" type="ORF">MTUNDRAET4_0569</name>
</gene>
<evidence type="ECO:0000256" key="7">
    <source>
        <dbReference type="ARBA" id="ARBA00022990"/>
    </source>
</evidence>
<dbReference type="OrthoDB" id="9803968at2"/>
<dbReference type="PANTHER" id="PTHR24095">
    <property type="entry name" value="ACETYL-COENZYME A SYNTHETASE"/>
    <property type="match status" value="1"/>
</dbReference>
<feature type="binding site" evidence="8">
    <location>
        <position position="513"/>
    </location>
    <ligand>
        <name>ATP</name>
        <dbReference type="ChEBI" id="CHEBI:30616"/>
    </ligand>
</feature>
<comment type="function">
    <text evidence="8">Catalyzes the conversion of acetate into acetyl-CoA (AcCoA), an essential intermediate at the junction of anabolic and catabolic pathways. AcsA undergoes a two-step reaction. In the first half reaction, AcsA combines acetate with ATP to form acetyl-adenylate (AcAMP) intermediate. In the second half reaction, it can then transfer the acetyl group from AcAMP to the sulfhydryl group of CoA, forming the product AcCoA.</text>
</comment>
<dbReference type="FunFam" id="3.30.300.30:FF:000004">
    <property type="entry name" value="Acetyl-coenzyme A synthetase"/>
    <property type="match status" value="1"/>
</dbReference>
<evidence type="ECO:0000259" key="11">
    <source>
        <dbReference type="Pfam" id="PF16177"/>
    </source>
</evidence>
<feature type="binding site" evidence="8">
    <location>
        <position position="537"/>
    </location>
    <ligand>
        <name>Mg(2+)</name>
        <dbReference type="ChEBI" id="CHEBI:18420"/>
    </ligand>
</feature>
<comment type="catalytic activity">
    <reaction evidence="8">
        <text>acetate + ATP + CoA = acetyl-CoA + AMP + diphosphate</text>
        <dbReference type="Rhea" id="RHEA:23176"/>
        <dbReference type="ChEBI" id="CHEBI:30089"/>
        <dbReference type="ChEBI" id="CHEBI:30616"/>
        <dbReference type="ChEBI" id="CHEBI:33019"/>
        <dbReference type="ChEBI" id="CHEBI:57287"/>
        <dbReference type="ChEBI" id="CHEBI:57288"/>
        <dbReference type="ChEBI" id="CHEBI:456215"/>
        <dbReference type="EC" id="6.2.1.1"/>
    </reaction>
</comment>
<dbReference type="CDD" id="cd05966">
    <property type="entry name" value="ACS"/>
    <property type="match status" value="1"/>
</dbReference>
<keyword evidence="4 8" id="KW-0547">Nucleotide-binding</keyword>
<evidence type="ECO:0000256" key="3">
    <source>
        <dbReference type="ARBA" id="ARBA00022723"/>
    </source>
</evidence>
<dbReference type="Proteomes" id="UP000294360">
    <property type="component" value="Chromosome"/>
</dbReference>
<dbReference type="GO" id="GO:0016208">
    <property type="term" value="F:AMP binding"/>
    <property type="evidence" value="ECO:0007669"/>
    <property type="project" value="InterPro"/>
</dbReference>
<dbReference type="NCBIfam" id="NF001208">
    <property type="entry name" value="PRK00174.1"/>
    <property type="match status" value="1"/>
</dbReference>
<dbReference type="InterPro" id="IPR020845">
    <property type="entry name" value="AMP-binding_CS"/>
</dbReference>
<comment type="PTM">
    <text evidence="8">Acetylated. Deacetylation by the SIR2-homolog deacetylase activates the enzyme.</text>
</comment>
<evidence type="ECO:0000313" key="13">
    <source>
        <dbReference type="Proteomes" id="UP000294360"/>
    </source>
</evidence>
<feature type="binding site" evidence="8">
    <location>
        <position position="524"/>
    </location>
    <ligand>
        <name>ATP</name>
        <dbReference type="ChEBI" id="CHEBI:30616"/>
    </ligand>
</feature>
<dbReference type="PANTHER" id="PTHR24095:SF243">
    <property type="entry name" value="ACETYL-COENZYME A SYNTHETASE"/>
    <property type="match status" value="1"/>
</dbReference>
<dbReference type="GO" id="GO:0019427">
    <property type="term" value="P:acetyl-CoA biosynthetic process from acetate"/>
    <property type="evidence" value="ECO:0007669"/>
    <property type="project" value="UniProtKB-UniRule"/>
</dbReference>
<feature type="domain" description="AMP-binding enzyme C-terminal" evidence="10">
    <location>
        <begin position="529"/>
        <end position="607"/>
    </location>
</feature>
<comment type="caution">
    <text evidence="8">Lacks conserved residue(s) required for the propagation of feature annotation.</text>
</comment>
<keyword evidence="2 8" id="KW-0436">Ligase</keyword>
<dbReference type="GO" id="GO:0046872">
    <property type="term" value="F:metal ion binding"/>
    <property type="evidence" value="ECO:0007669"/>
    <property type="project" value="UniProtKB-KW"/>
</dbReference>
<dbReference type="EMBL" id="LR536450">
    <property type="protein sequence ID" value="VFU07462.1"/>
    <property type="molecule type" value="Genomic_DNA"/>
</dbReference>
<feature type="binding site" evidence="8">
    <location>
        <position position="582"/>
    </location>
    <ligand>
        <name>CoA</name>
        <dbReference type="ChEBI" id="CHEBI:57287"/>
    </ligand>
</feature>
<protein>
    <recommendedName>
        <fullName evidence="8">Acetyl-coenzyme A synthetase</fullName>
        <shortName evidence="8">AcCoA synthetase</shortName>
        <shortName evidence="8">Acs</shortName>
        <ecNumber evidence="8">6.2.1.1</ecNumber>
    </recommendedName>
    <alternativeName>
        <fullName evidence="8">Acetate--CoA ligase</fullName>
    </alternativeName>
    <alternativeName>
        <fullName evidence="8">Acyl-activating enzyme</fullName>
    </alternativeName>
</protein>
<dbReference type="Gene3D" id="3.30.300.30">
    <property type="match status" value="1"/>
</dbReference>
<dbReference type="GO" id="GO:0005524">
    <property type="term" value="F:ATP binding"/>
    <property type="evidence" value="ECO:0007669"/>
    <property type="project" value="UniProtKB-KW"/>
</dbReference>
<proteinExistence type="inferred from homology"/>
<dbReference type="PROSITE" id="PS00455">
    <property type="entry name" value="AMP_BINDING"/>
    <property type="match status" value="1"/>
</dbReference>
<dbReference type="InterPro" id="IPR025110">
    <property type="entry name" value="AMP-bd_C"/>
</dbReference>
<feature type="binding site" evidence="8">
    <location>
        <position position="540"/>
    </location>
    <ligand>
        <name>Mg(2+)</name>
        <dbReference type="ChEBI" id="CHEBI:18420"/>
    </ligand>
</feature>
<feature type="binding site" evidence="8">
    <location>
        <begin position="385"/>
        <end position="387"/>
    </location>
    <ligand>
        <name>ATP</name>
        <dbReference type="ChEBI" id="CHEBI:30616"/>
    </ligand>
</feature>
<feature type="domain" description="AMP-dependent synthetase/ligase" evidence="9">
    <location>
        <begin position="83"/>
        <end position="467"/>
    </location>
</feature>
<comment type="cofactor">
    <cofactor evidence="8">
        <name>Mg(2+)</name>
        <dbReference type="ChEBI" id="CHEBI:18420"/>
    </cofactor>
</comment>
<keyword evidence="5 8" id="KW-0067">ATP-binding</keyword>
<keyword evidence="3 8" id="KW-0479">Metal-binding</keyword>